<dbReference type="RefSeq" id="WP_087714695.1">
    <property type="nucleotide sequence ID" value="NZ_MWPH01000002.1"/>
</dbReference>
<dbReference type="OrthoDB" id="200049at2157"/>
<sequence>MNDQDGLVDRRALARTYDGGAYEDGWAAVLDYQAVMRYASEHPTKGSYAVSSALEIPRSRIRPWIDGDSRPDAVRALEAAEKYGWLEATYGDTEFVVLNTLAANVFSGGSITTENYQPSFALNINGEDSHVIDVLDAADLDYQLAHRDDDGRATEVRPSEDDPVLGRVLTVLGAPVGPKAHVDDFSLPWYLEDAPHETRKMFVLAYVANRTLHQPTKRTVQIQEEQPQSYRDELAALIQDVAGERVTSGERMVTISADAARSLGIRPRN</sequence>
<evidence type="ECO:0000313" key="2">
    <source>
        <dbReference type="Proteomes" id="UP000196084"/>
    </source>
</evidence>
<evidence type="ECO:0000313" key="1">
    <source>
        <dbReference type="EMBL" id="OVE84722.1"/>
    </source>
</evidence>
<dbReference type="EMBL" id="MWPH01000002">
    <property type="protein sequence ID" value="OVE84722.1"/>
    <property type="molecule type" value="Genomic_DNA"/>
</dbReference>
<dbReference type="AlphaFoldDB" id="A0A202E902"/>
<name>A0A202E902_9EURY</name>
<gene>
    <name evidence="1" type="ORF">B2G88_10080</name>
</gene>
<accession>A0A202E902</accession>
<reference evidence="1 2" key="1">
    <citation type="submission" date="2017-02" db="EMBL/GenBank/DDBJ databases">
        <title>Natronthermophilus aegyptiacus gen. nov.,sp. nov., an aerobic, extremely halophilic alkalithermophilic archaeon isolated from the athalassohaline Wadi An Natrun, Egypt.</title>
        <authorList>
            <person name="Zhao B."/>
        </authorList>
    </citation>
    <scope>NUCLEOTIDE SEQUENCE [LARGE SCALE GENOMIC DNA]</scope>
    <source>
        <strain evidence="1 2">CGMCC 1.3597</strain>
    </source>
</reference>
<comment type="caution">
    <text evidence="1">The sequence shown here is derived from an EMBL/GenBank/DDBJ whole genome shotgun (WGS) entry which is preliminary data.</text>
</comment>
<organism evidence="1 2">
    <name type="scientific">Natronolimnobius baerhuensis</name>
    <dbReference type="NCBI Taxonomy" id="253108"/>
    <lineage>
        <taxon>Archaea</taxon>
        <taxon>Methanobacteriati</taxon>
        <taxon>Methanobacteriota</taxon>
        <taxon>Stenosarchaea group</taxon>
        <taxon>Halobacteria</taxon>
        <taxon>Halobacteriales</taxon>
        <taxon>Natrialbaceae</taxon>
        <taxon>Natronolimnobius</taxon>
    </lineage>
</organism>
<protein>
    <submittedName>
        <fullName evidence="1">Uncharacterized protein</fullName>
    </submittedName>
</protein>
<keyword evidence="2" id="KW-1185">Reference proteome</keyword>
<proteinExistence type="predicted"/>
<dbReference type="Proteomes" id="UP000196084">
    <property type="component" value="Unassembled WGS sequence"/>
</dbReference>